<organism evidence="3 4">
    <name type="scientific">Mesorhizobium qingshengii</name>
    <dbReference type="NCBI Taxonomy" id="1165689"/>
    <lineage>
        <taxon>Bacteria</taxon>
        <taxon>Pseudomonadati</taxon>
        <taxon>Pseudomonadota</taxon>
        <taxon>Alphaproteobacteria</taxon>
        <taxon>Hyphomicrobiales</taxon>
        <taxon>Phyllobacteriaceae</taxon>
        <taxon>Mesorhizobium</taxon>
    </lineage>
</organism>
<dbReference type="AlphaFoldDB" id="A0A1G5WVA6"/>
<dbReference type="Gene3D" id="3.30.1340.30">
    <property type="match status" value="3"/>
</dbReference>
<dbReference type="PANTHER" id="PTHR34606">
    <property type="entry name" value="BON DOMAIN-CONTAINING PROTEIN"/>
    <property type="match status" value="1"/>
</dbReference>
<dbReference type="PANTHER" id="PTHR34606:SF4">
    <property type="entry name" value="OUTER MEMBRANE LIPOPROTEIN DOLP"/>
    <property type="match status" value="1"/>
</dbReference>
<dbReference type="InterPro" id="IPR007055">
    <property type="entry name" value="BON_dom"/>
</dbReference>
<dbReference type="Proteomes" id="UP000198588">
    <property type="component" value="Unassembled WGS sequence"/>
</dbReference>
<dbReference type="InterPro" id="IPR051686">
    <property type="entry name" value="Lipoprotein_DolP"/>
</dbReference>
<evidence type="ECO:0000313" key="3">
    <source>
        <dbReference type="EMBL" id="SDA61844.1"/>
    </source>
</evidence>
<dbReference type="RefSeq" id="WP_091576828.1">
    <property type="nucleotide sequence ID" value="NZ_FMXM01000004.1"/>
</dbReference>
<dbReference type="SMART" id="SM00749">
    <property type="entry name" value="BON"/>
    <property type="match status" value="3"/>
</dbReference>
<dbReference type="EMBL" id="FMXM01000004">
    <property type="protein sequence ID" value="SDA61844.1"/>
    <property type="molecule type" value="Genomic_DNA"/>
</dbReference>
<gene>
    <name evidence="3" type="ORF">SAMN02927914_01767</name>
</gene>
<dbReference type="InterPro" id="IPR014004">
    <property type="entry name" value="Transpt-assoc_nodulatn_dom_bac"/>
</dbReference>
<name>A0A1G5WVA6_9HYPH</name>
<dbReference type="STRING" id="1165689.SAMN02927914_01767"/>
<keyword evidence="1" id="KW-0732">Signal</keyword>
<accession>A0A1G5WVA6</accession>
<evidence type="ECO:0000259" key="2">
    <source>
        <dbReference type="PROSITE" id="PS50914"/>
    </source>
</evidence>
<feature type="domain" description="BON" evidence="2">
    <location>
        <begin position="2"/>
        <end position="70"/>
    </location>
</feature>
<protein>
    <submittedName>
        <fullName evidence="3">Osmotically-inducible protein OsmY, contains BON domain</fullName>
    </submittedName>
</protein>
<evidence type="ECO:0000256" key="1">
    <source>
        <dbReference type="ARBA" id="ARBA00022729"/>
    </source>
</evidence>
<feature type="domain" description="BON" evidence="2">
    <location>
        <begin position="148"/>
        <end position="215"/>
    </location>
</feature>
<evidence type="ECO:0000313" key="4">
    <source>
        <dbReference type="Proteomes" id="UP000198588"/>
    </source>
</evidence>
<sequence>MTDITLRQNILDELEFEPSIDAAHIGVAVEDGIVTLTGHVSSYWEKTTAENVVKRVKGVKGLAEEIEVRLVGLKGTADDEIARRAVDAITWNVSIPRDKVQAKVQDGWITLTGKLEWQYQKNAAAEAVRGLAGVVGVANQIEITPRASVSDIKKRIENALKRDAETEAQTIRVIVQDGKVTLEGKVRAWSERQAAERAAWSSPGVRAVEDRISII</sequence>
<feature type="domain" description="BON" evidence="2">
    <location>
        <begin position="77"/>
        <end position="145"/>
    </location>
</feature>
<dbReference type="OrthoDB" id="870892at2"/>
<dbReference type="PROSITE" id="PS50914">
    <property type="entry name" value="BON"/>
    <property type="match status" value="3"/>
</dbReference>
<dbReference type="Pfam" id="PF04972">
    <property type="entry name" value="BON"/>
    <property type="match status" value="3"/>
</dbReference>
<proteinExistence type="predicted"/>
<reference evidence="3 4" key="1">
    <citation type="submission" date="2016-10" db="EMBL/GenBank/DDBJ databases">
        <authorList>
            <person name="de Groot N.N."/>
        </authorList>
    </citation>
    <scope>NUCLEOTIDE SEQUENCE [LARGE SCALE GENOMIC DNA]</scope>
    <source>
        <strain evidence="3 4">CGMCC 1.12097</strain>
    </source>
</reference>